<organism evidence="2 3">
    <name type="scientific">Channa striata</name>
    <name type="common">Snakehead murrel</name>
    <name type="synonym">Ophicephalus striatus</name>
    <dbReference type="NCBI Taxonomy" id="64152"/>
    <lineage>
        <taxon>Eukaryota</taxon>
        <taxon>Metazoa</taxon>
        <taxon>Chordata</taxon>
        <taxon>Craniata</taxon>
        <taxon>Vertebrata</taxon>
        <taxon>Euteleostomi</taxon>
        <taxon>Actinopterygii</taxon>
        <taxon>Neopterygii</taxon>
        <taxon>Teleostei</taxon>
        <taxon>Neoteleostei</taxon>
        <taxon>Acanthomorphata</taxon>
        <taxon>Anabantaria</taxon>
        <taxon>Anabantiformes</taxon>
        <taxon>Channoidei</taxon>
        <taxon>Channidae</taxon>
        <taxon>Channa</taxon>
    </lineage>
</organism>
<feature type="region of interest" description="Disordered" evidence="1">
    <location>
        <begin position="589"/>
        <end position="629"/>
    </location>
</feature>
<evidence type="ECO:0000313" key="2">
    <source>
        <dbReference type="EMBL" id="KAK2811900.1"/>
    </source>
</evidence>
<feature type="compositionally biased region" description="Basic and acidic residues" evidence="1">
    <location>
        <begin position="82"/>
        <end position="91"/>
    </location>
</feature>
<comment type="caution">
    <text evidence="2">The sequence shown here is derived from an EMBL/GenBank/DDBJ whole genome shotgun (WGS) entry which is preliminary data.</text>
</comment>
<dbReference type="AlphaFoldDB" id="A0AA88LIG0"/>
<accession>A0AA88LIG0</accession>
<protein>
    <submittedName>
        <fullName evidence="2">Uncharacterized protein</fullName>
    </submittedName>
</protein>
<sequence>MEGPNLCCSLYRALALDPVPVMGEELRAVAELIAHAPKDERCSCETGRVSFKSSSLGKEMRAAADEVVKADTPGARRRGRGSHADDGSREKSRGRQARFLWAYELEPVAAAYRWLIRHGSASYPKCCGGVGVSDRALSGLPRPIVYRSRPSHFGCSKQRPLTVVDQFNFVADRRPTLKQKPGDGRLPDAITIDAFPGRDNFSALYVIGRRIALPAPEYGNRLFGEAVALGLIDPGSSAKAISCEHHQVAMRTEQACVIDLRWNAFDVMSSCLNAVPKIRGMHAVVWSNHVEDPQKTESDVLTWLFGYSNTLPRSVHTVDYKNETLGIRYILLDTDGFNGTMPEPPDGNVSCFVHTYFEGDERFASAAVGEVPGTASRMGSPCPNSKAFATSRTHPGAAGFIHQHREARASRALELTYDGTAAEVRLACRYHSGRLPCNTRRTPSRRKSGASRRLCAGLCGLAISLALSQQLFRDPAGERKGAFVPAALCRHSGCLRGTTPGSSPGHSSVSPFHFTIRFLPFFHSQAAFPLSSMEGPPVLFPVQGPGAGPVRSWEKNYRLQWTDWAELIAHARGRRCSCETGRVSFKSSSLGKEIARRRRRGRQSRPTRGRDCAARGAGRTPSPTCSREKSRGRQARFLWAYELRARCRPAYRSRPSHFGCSKQRPLTVVDQFNFVADRRPTLKQKPGDGRLPDAITIDAFPGRDNFSALYVIGAGIALPAPEYGNRLFGEAVALGLIDPGSSAKAISCEHHQVAMRTEQACVIDLRLNAFDVMSSCLNAVPKIRGMHAVVWSNHARRPQKTESGVLAWLFGYSNTLPRSVHTVDYKNETLGIRYILLDTDGFNGTMPEPPDGNVSCFVHTYFEGDERFASAAVGEVPGTASRMGSPCPNSKAFATWYELPTSLGSSQPTPFSGGVSLRRSPVVSEDLRVSFTEWARRDNEGTSCMSIAVQHTLYYHAEHKKRKDVAPLGTKSVRQRNGSAGRDTSTTKKASEGRLADSGVLERDSQARACCAGACIDRTTRGYAICWSREDYDRHRPDEAVLNLLRLEHLATLHTPYFAMLFVGLVENKRYTFHRGASETDSMARHLIRTLSG</sequence>
<evidence type="ECO:0000313" key="3">
    <source>
        <dbReference type="Proteomes" id="UP001187415"/>
    </source>
</evidence>
<feature type="compositionally biased region" description="Basic residues" evidence="1">
    <location>
        <begin position="595"/>
        <end position="607"/>
    </location>
</feature>
<feature type="compositionally biased region" description="Polar residues" evidence="1">
    <location>
        <begin position="975"/>
        <end position="984"/>
    </location>
</feature>
<feature type="compositionally biased region" description="Basic and acidic residues" evidence="1">
    <location>
        <begin position="985"/>
        <end position="998"/>
    </location>
</feature>
<keyword evidence="3" id="KW-1185">Reference proteome</keyword>
<gene>
    <name evidence="2" type="ORF">Q5P01_000122</name>
</gene>
<evidence type="ECO:0000256" key="1">
    <source>
        <dbReference type="SAM" id="MobiDB-lite"/>
    </source>
</evidence>
<proteinExistence type="predicted"/>
<dbReference type="Proteomes" id="UP001187415">
    <property type="component" value="Unassembled WGS sequence"/>
</dbReference>
<feature type="region of interest" description="Disordered" evidence="1">
    <location>
        <begin position="64"/>
        <end position="91"/>
    </location>
</feature>
<reference evidence="2" key="1">
    <citation type="submission" date="2023-07" db="EMBL/GenBank/DDBJ databases">
        <title>Chromosome-level Genome Assembly of Striped Snakehead (Channa striata).</title>
        <authorList>
            <person name="Liu H."/>
        </authorList>
    </citation>
    <scope>NUCLEOTIDE SEQUENCE</scope>
    <source>
        <strain evidence="2">Gz</strain>
        <tissue evidence="2">Muscle</tissue>
    </source>
</reference>
<dbReference type="EMBL" id="JAUPFM010000156">
    <property type="protein sequence ID" value="KAK2811900.1"/>
    <property type="molecule type" value="Genomic_DNA"/>
</dbReference>
<feature type="region of interest" description="Disordered" evidence="1">
    <location>
        <begin position="965"/>
        <end position="998"/>
    </location>
</feature>
<name>A0AA88LIG0_CHASR</name>